<sequence length="142" mass="16060">MSYRASLSMQASSTTKRMSQLKALKTITALSLFSNDIQNIVDQLSALSVMSFGPIVACTALAKDKVVRTEEFSIWPSSNRVHGSRLQINKNSSWDILSTLKKNHLVNETFNWGKIPDRPQKSRVKSTRKEREPICFDENLSK</sequence>
<feature type="region of interest" description="Disordered" evidence="1">
    <location>
        <begin position="117"/>
        <end position="142"/>
    </location>
</feature>
<dbReference type="AlphaFoldDB" id="A0A914M094"/>
<dbReference type="WBParaSite" id="Minc3s00990g19635">
    <property type="protein sequence ID" value="Minc3s00990g19635"/>
    <property type="gene ID" value="Minc3s00990g19635"/>
</dbReference>
<reference evidence="3" key="1">
    <citation type="submission" date="2022-11" db="UniProtKB">
        <authorList>
            <consortium name="WormBaseParasite"/>
        </authorList>
    </citation>
    <scope>IDENTIFICATION</scope>
</reference>
<accession>A0A914M094</accession>
<proteinExistence type="predicted"/>
<organism evidence="2 3">
    <name type="scientific">Meloidogyne incognita</name>
    <name type="common">Southern root-knot nematode worm</name>
    <name type="synonym">Oxyuris incognita</name>
    <dbReference type="NCBI Taxonomy" id="6306"/>
    <lineage>
        <taxon>Eukaryota</taxon>
        <taxon>Metazoa</taxon>
        <taxon>Ecdysozoa</taxon>
        <taxon>Nematoda</taxon>
        <taxon>Chromadorea</taxon>
        <taxon>Rhabditida</taxon>
        <taxon>Tylenchina</taxon>
        <taxon>Tylenchomorpha</taxon>
        <taxon>Tylenchoidea</taxon>
        <taxon>Meloidogynidae</taxon>
        <taxon>Meloidogyninae</taxon>
        <taxon>Meloidogyne</taxon>
        <taxon>Meloidogyne incognita group</taxon>
    </lineage>
</organism>
<evidence type="ECO:0000313" key="2">
    <source>
        <dbReference type="Proteomes" id="UP000887563"/>
    </source>
</evidence>
<dbReference type="Proteomes" id="UP000887563">
    <property type="component" value="Unplaced"/>
</dbReference>
<feature type="compositionally biased region" description="Basic and acidic residues" evidence="1">
    <location>
        <begin position="127"/>
        <end position="142"/>
    </location>
</feature>
<protein>
    <submittedName>
        <fullName evidence="3">Uncharacterized protein</fullName>
    </submittedName>
</protein>
<evidence type="ECO:0000256" key="1">
    <source>
        <dbReference type="SAM" id="MobiDB-lite"/>
    </source>
</evidence>
<evidence type="ECO:0000313" key="3">
    <source>
        <dbReference type="WBParaSite" id="Minc3s00990g19635"/>
    </source>
</evidence>
<name>A0A914M094_MELIC</name>
<keyword evidence="2" id="KW-1185">Reference proteome</keyword>